<keyword evidence="4 6" id="KW-0408">Iron</keyword>
<comment type="cofactor">
    <cofactor evidence="6 7">
        <name>[4Fe-4S] cluster</name>
        <dbReference type="ChEBI" id="CHEBI:49883"/>
    </cofactor>
    <text evidence="6 7">Binds 1 [4Fe-4S] cluster. The cluster is coordinated with 3 cysteines and an exchangeable S-adenosyl-L-methionine.</text>
</comment>
<dbReference type="PANTHER" id="PTHR43076">
    <property type="entry name" value="FO SYNTHASE (COFH)"/>
    <property type="match status" value="1"/>
</dbReference>
<dbReference type="Pfam" id="PF04055">
    <property type="entry name" value="Radical_SAM"/>
    <property type="match status" value="1"/>
</dbReference>
<feature type="binding site" evidence="8">
    <location>
        <position position="179"/>
    </location>
    <ligand>
        <name>S-adenosyl-L-methionine</name>
        <dbReference type="ChEBI" id="CHEBI:59789"/>
    </ligand>
</feature>
<dbReference type="SFLD" id="SFLDF00343">
    <property type="entry name" value="aminofutalosine_synthase_(mqnE"/>
    <property type="match status" value="1"/>
</dbReference>
<dbReference type="OrthoDB" id="9802027at2"/>
<dbReference type="InterPro" id="IPR034405">
    <property type="entry name" value="F420"/>
</dbReference>
<evidence type="ECO:0000256" key="2">
    <source>
        <dbReference type="ARBA" id="ARBA00022691"/>
    </source>
</evidence>
<evidence type="ECO:0000256" key="5">
    <source>
        <dbReference type="ARBA" id="ARBA00023014"/>
    </source>
</evidence>
<dbReference type="AlphaFoldDB" id="A0A348AML2"/>
<dbReference type="SFLD" id="SFLDF00342">
    <property type="entry name" value="cyclic_dehypoxanthine_futalosi"/>
    <property type="match status" value="1"/>
</dbReference>
<dbReference type="GO" id="GO:0051539">
    <property type="term" value="F:4 iron, 4 sulfur cluster binding"/>
    <property type="evidence" value="ECO:0007669"/>
    <property type="project" value="UniProtKB-KW"/>
</dbReference>
<keyword evidence="6" id="KW-0474">Menaquinone biosynthesis</keyword>
<dbReference type="InterPro" id="IPR020050">
    <property type="entry name" value="FO_synthase_su2"/>
</dbReference>
<dbReference type="GO" id="GO:0009234">
    <property type="term" value="P:menaquinone biosynthetic process"/>
    <property type="evidence" value="ECO:0007669"/>
    <property type="project" value="UniProtKB-UniRule"/>
</dbReference>
<evidence type="ECO:0000256" key="6">
    <source>
        <dbReference type="HAMAP-Rule" id="MF_00993"/>
    </source>
</evidence>
<dbReference type="EMBL" id="AP018449">
    <property type="protein sequence ID" value="BBB92310.1"/>
    <property type="molecule type" value="Genomic_DNA"/>
</dbReference>
<evidence type="ECO:0000256" key="8">
    <source>
        <dbReference type="PIRSR" id="PIRSR004762-2"/>
    </source>
</evidence>
<keyword evidence="3 6" id="KW-0479">Metal-binding</keyword>
<dbReference type="SMART" id="SM00729">
    <property type="entry name" value="Elp3"/>
    <property type="match status" value="1"/>
</dbReference>
<dbReference type="InterPro" id="IPR006638">
    <property type="entry name" value="Elp3/MiaA/NifB-like_rSAM"/>
</dbReference>
<reference evidence="10 11" key="1">
    <citation type="journal article" date="2018" name="Int. J. Syst. Evol. Microbiol.">
        <title>Methylomusa anaerophila gen. nov., sp. nov., an anaerobic methanol-utilizing bacterium isolated from a microbial fuel cell.</title>
        <authorList>
            <person name="Amano N."/>
            <person name="Yamamuro A."/>
            <person name="Miyahara M."/>
            <person name="Kouzuma A."/>
            <person name="Abe T."/>
            <person name="Watanabe K."/>
        </authorList>
    </citation>
    <scope>NUCLEOTIDE SEQUENCE [LARGE SCALE GENOMIC DNA]</scope>
    <source>
        <strain evidence="10 11">MMFC1</strain>
    </source>
</reference>
<evidence type="ECO:0000313" key="10">
    <source>
        <dbReference type="EMBL" id="BBB92310.1"/>
    </source>
</evidence>
<dbReference type="PANTHER" id="PTHR43076:SF7">
    <property type="entry name" value="AMINODEOXYFUTALOSINE SYNTHASE"/>
    <property type="match status" value="1"/>
</dbReference>
<dbReference type="InterPro" id="IPR045567">
    <property type="entry name" value="CofH/MnqC-like_C"/>
</dbReference>
<dbReference type="InterPro" id="IPR007197">
    <property type="entry name" value="rSAM"/>
</dbReference>
<keyword evidence="5 6" id="KW-0411">Iron-sulfur</keyword>
<protein>
    <recommendedName>
        <fullName evidence="6">Aminodeoxyfutalosine synthase</fullName>
        <shortName evidence="6">AFL synthase</shortName>
        <shortName evidence="6">Aminofutalosine synthase</shortName>
        <ecNumber evidence="6">2.5.1.120</ecNumber>
    </recommendedName>
    <alternativeName>
        <fullName evidence="6">Menaquinone biosynthetic enzyme MqnE</fullName>
    </alternativeName>
</protein>
<dbReference type="GO" id="GO:0005506">
    <property type="term" value="F:iron ion binding"/>
    <property type="evidence" value="ECO:0007669"/>
    <property type="project" value="UniProtKB-UniRule"/>
</dbReference>
<dbReference type="NCBIfam" id="TIGR03700">
    <property type="entry name" value="mena_SCO4494"/>
    <property type="match status" value="1"/>
</dbReference>
<dbReference type="SFLD" id="SFLDG01389">
    <property type="entry name" value="menaquinone_synthsis_involved"/>
    <property type="match status" value="1"/>
</dbReference>
<dbReference type="PROSITE" id="PS51918">
    <property type="entry name" value="RADICAL_SAM"/>
    <property type="match status" value="1"/>
</dbReference>
<evidence type="ECO:0000256" key="4">
    <source>
        <dbReference type="ARBA" id="ARBA00023004"/>
    </source>
</evidence>
<evidence type="ECO:0000256" key="1">
    <source>
        <dbReference type="ARBA" id="ARBA00022485"/>
    </source>
</evidence>
<comment type="similarity">
    <text evidence="6">Belongs to the radical SAM superfamily. MqnE family.</text>
</comment>
<dbReference type="GO" id="GO:0044689">
    <property type="term" value="F:7,8-didemethyl-8-hydroxy-5-deazariboflavin synthase activity"/>
    <property type="evidence" value="ECO:0007669"/>
    <property type="project" value="TreeGrafter"/>
</dbReference>
<feature type="binding site" evidence="6 7">
    <location>
        <position position="65"/>
    </location>
    <ligand>
        <name>[4Fe-4S] cluster</name>
        <dbReference type="ChEBI" id="CHEBI:49883"/>
        <note>4Fe-4S-S-AdoMet</note>
    </ligand>
</feature>
<proteinExistence type="inferred from homology"/>
<keyword evidence="1 6" id="KW-0004">4Fe-4S</keyword>
<dbReference type="GO" id="GO:0102573">
    <property type="term" value="F:aminodeoxyfutalosine synthase activity"/>
    <property type="evidence" value="ECO:0007669"/>
    <property type="project" value="UniProtKB-EC"/>
</dbReference>
<keyword evidence="6 10" id="KW-0808">Transferase</keyword>
<evidence type="ECO:0000259" key="9">
    <source>
        <dbReference type="PROSITE" id="PS51918"/>
    </source>
</evidence>
<dbReference type="PIRSF" id="PIRSF004762">
    <property type="entry name" value="CHP00423"/>
    <property type="match status" value="1"/>
</dbReference>
<dbReference type="CDD" id="cd01335">
    <property type="entry name" value="Radical_SAM"/>
    <property type="match status" value="1"/>
</dbReference>
<dbReference type="InterPro" id="IPR022432">
    <property type="entry name" value="MqnE"/>
</dbReference>
<feature type="domain" description="Radical SAM core" evidence="9">
    <location>
        <begin position="51"/>
        <end position="285"/>
    </location>
</feature>
<comment type="pathway">
    <text evidence="6">Quinol/quinone metabolism; menaquinone biosynthesis.</text>
</comment>
<feature type="binding site" evidence="6 7">
    <location>
        <position position="69"/>
    </location>
    <ligand>
        <name>[4Fe-4S] cluster</name>
        <dbReference type="ChEBI" id="CHEBI:49883"/>
        <note>4Fe-4S-S-AdoMet</note>
    </ligand>
</feature>
<comment type="catalytic activity">
    <reaction evidence="6">
        <text>3-[(1-carboxyvinyl)-oxy]benzoate + S-adenosyl-L-methionine + H2O = 6-amino-6-deoxyfutalosine + hydrogencarbonate + L-methionine + H(+)</text>
        <dbReference type="Rhea" id="RHEA:33075"/>
        <dbReference type="ChEBI" id="CHEBI:15377"/>
        <dbReference type="ChEBI" id="CHEBI:15378"/>
        <dbReference type="ChEBI" id="CHEBI:17544"/>
        <dbReference type="ChEBI" id="CHEBI:57844"/>
        <dbReference type="ChEBI" id="CHEBI:59789"/>
        <dbReference type="ChEBI" id="CHEBI:64286"/>
        <dbReference type="ChEBI" id="CHEBI:76981"/>
        <dbReference type="EC" id="2.5.1.120"/>
    </reaction>
</comment>
<dbReference type="Gene3D" id="3.20.20.70">
    <property type="entry name" value="Aldolase class I"/>
    <property type="match status" value="1"/>
</dbReference>
<accession>A0A348AML2</accession>
<dbReference type="Proteomes" id="UP000276437">
    <property type="component" value="Chromosome"/>
</dbReference>
<evidence type="ECO:0000256" key="7">
    <source>
        <dbReference type="PIRSR" id="PIRSR004762-1"/>
    </source>
</evidence>
<dbReference type="KEGG" id="mana:MAMMFC1_02995"/>
<comment type="function">
    <text evidence="6">Radical SAM enzyme that catalyzes the addition of the adenosyl radical to the double bond of 3-[(1-carboxyvinyl)oxy]benzoate, leading to aminodeoxyfutalosine (AFL), a key intermediate in the formation of menaquinone (MK, vitamin K2) from chorismate.</text>
</comment>
<dbReference type="RefSeq" id="WP_126309216.1">
    <property type="nucleotide sequence ID" value="NZ_AP018449.1"/>
</dbReference>
<dbReference type="NCBIfam" id="TIGR00423">
    <property type="entry name" value="CofH family radical SAM protein"/>
    <property type="match status" value="1"/>
</dbReference>
<keyword evidence="2 6" id="KW-0949">S-adenosyl-L-methionine</keyword>
<feature type="binding site" evidence="6 7">
    <location>
        <position position="72"/>
    </location>
    <ligand>
        <name>[4Fe-4S] cluster</name>
        <dbReference type="ChEBI" id="CHEBI:49883"/>
        <note>4Fe-4S-S-AdoMet</note>
    </ligand>
</feature>
<name>A0A348AML2_9FIRM</name>
<sequence>MNEYVYSAKEKIINNQRIDFADAMALYYHEDLLMLAQLARKAKEAKSGRHVYFNVNRHINLSNICQSGCPLCAFACKSGEEQAFVLETADVEKIVRQAVKGTPDLTEIHIVSALNPEKAFSYYMNIIETVRREAPHVHIKAFTPVEISHFSQISGYSVKAVLEKLKEAGLHSLPGGGAEILDDEVRQIICPNKASTAQWIEVIRTAHKLNIPTNATMLYGHIETVAQRIRHLLTIRDIQDETGGFQGFVAFPFHPGNTDLAATHTVNRVSAWEDLKMIAIARLILDNVEHIKAFWMMLTLPVAQLSLAFGVDDFDGTVVEEKIIHAAGAKTKSGITKKELIALIRETGLIPVERDTFYHHLKVYDGEKQG</sequence>
<organism evidence="10 11">
    <name type="scientific">Methylomusa anaerophila</name>
    <dbReference type="NCBI Taxonomy" id="1930071"/>
    <lineage>
        <taxon>Bacteria</taxon>
        <taxon>Bacillati</taxon>
        <taxon>Bacillota</taxon>
        <taxon>Negativicutes</taxon>
        <taxon>Selenomonadales</taxon>
        <taxon>Sporomusaceae</taxon>
        <taxon>Methylomusa</taxon>
    </lineage>
</organism>
<dbReference type="Pfam" id="PF19288">
    <property type="entry name" value="CofH_C"/>
    <property type="match status" value="1"/>
</dbReference>
<evidence type="ECO:0000313" key="11">
    <source>
        <dbReference type="Proteomes" id="UP000276437"/>
    </source>
</evidence>
<dbReference type="SFLD" id="SFLDG01064">
    <property type="entry name" value="F420__menaquinone_cofactor_bio"/>
    <property type="match status" value="1"/>
</dbReference>
<evidence type="ECO:0000256" key="3">
    <source>
        <dbReference type="ARBA" id="ARBA00022723"/>
    </source>
</evidence>
<gene>
    <name evidence="10" type="primary">mqnE_1</name>
    <name evidence="6" type="synonym">mqnE</name>
    <name evidence="10" type="ORF">MAMMFC1_02995</name>
</gene>
<keyword evidence="11" id="KW-1185">Reference proteome</keyword>
<dbReference type="SFLD" id="SFLDS00029">
    <property type="entry name" value="Radical_SAM"/>
    <property type="match status" value="1"/>
</dbReference>
<dbReference type="EC" id="2.5.1.120" evidence="6"/>
<dbReference type="UniPathway" id="UPA00079"/>
<dbReference type="InterPro" id="IPR013785">
    <property type="entry name" value="Aldolase_TIM"/>
</dbReference>
<dbReference type="HAMAP" id="MF_00993">
    <property type="entry name" value="MqnE"/>
    <property type="match status" value="1"/>
</dbReference>
<dbReference type="InterPro" id="IPR058240">
    <property type="entry name" value="rSAM_sf"/>
</dbReference>
<dbReference type="SUPFAM" id="SSF102114">
    <property type="entry name" value="Radical SAM enzymes"/>
    <property type="match status" value="1"/>
</dbReference>